<sequence length="357" mass="39629">MKQLGSRRVHNIDYHAGAPESDLAWLRFPATSDEEKDQGERGHNLLPHSLTTLVFKSPRSGIISVLLTIPSQKPISFSILVKIVGEADTTPRPTIAIGQAISVIPYADIPLTLKHIQLLDTGVDPTKVYLYSPSRRFHWKHSCNATATIFSFFNIIHEDIIYHHTDDMSPITLNLVNLNNLDVEFNADQIEHFVESIIPLTESSPLLQYLRADCPDHITSDEIHLQLSIDELYTHVVSSKSPFVRAPSPEELTRVRPGEMGFILTPKHLLMPSGSALYSLDSSMSGGRVIIDMTSGNLITHFTQEDVNRLRLALVVISNPLHTGVTFVGHRPARMETAVEVKLSVTTPESGAIRNAT</sequence>
<reference evidence="1" key="1">
    <citation type="submission" date="2019-11" db="UniProtKB">
        <authorList>
            <consortium name="WormBaseParasite"/>
        </authorList>
    </citation>
    <scope>IDENTIFICATION</scope>
</reference>
<accession>A0A5K3G0A2</accession>
<dbReference type="AlphaFoldDB" id="A0A5K3G0A2"/>
<dbReference type="WBParaSite" id="MCU_014024-RA">
    <property type="protein sequence ID" value="MCU_014024-RA"/>
    <property type="gene ID" value="MCU_014024"/>
</dbReference>
<protein>
    <submittedName>
        <fullName evidence="1">Vacuolar protein sorting-associated protein 13</fullName>
    </submittedName>
</protein>
<name>A0A5K3G0A2_MESCO</name>
<proteinExistence type="predicted"/>
<organism evidence="1">
    <name type="scientific">Mesocestoides corti</name>
    <name type="common">Flatworm</name>
    <dbReference type="NCBI Taxonomy" id="53468"/>
    <lineage>
        <taxon>Eukaryota</taxon>
        <taxon>Metazoa</taxon>
        <taxon>Spiralia</taxon>
        <taxon>Lophotrochozoa</taxon>
        <taxon>Platyhelminthes</taxon>
        <taxon>Cestoda</taxon>
        <taxon>Eucestoda</taxon>
        <taxon>Cyclophyllidea</taxon>
        <taxon>Mesocestoididae</taxon>
        <taxon>Mesocestoides</taxon>
    </lineage>
</organism>
<evidence type="ECO:0000313" key="1">
    <source>
        <dbReference type="WBParaSite" id="MCU_014024-RA"/>
    </source>
</evidence>